<reference evidence="2 3" key="1">
    <citation type="submission" date="2016-10" db="EMBL/GenBank/DDBJ databases">
        <authorList>
            <person name="de Groot N.N."/>
        </authorList>
    </citation>
    <scope>NUCLEOTIDE SEQUENCE [LARGE SCALE GENOMIC DNA]</scope>
    <source>
        <strain evidence="2 3">CGMCC 1.9156</strain>
    </source>
</reference>
<dbReference type="EMBL" id="FONW01000017">
    <property type="protein sequence ID" value="SFF83279.1"/>
    <property type="molecule type" value="Genomic_DNA"/>
</dbReference>
<keyword evidence="1" id="KW-1133">Transmembrane helix</keyword>
<evidence type="ECO:0000313" key="2">
    <source>
        <dbReference type="EMBL" id="SFF83279.1"/>
    </source>
</evidence>
<name>A0A1I2LXU4_9BACT</name>
<dbReference type="Proteomes" id="UP000198964">
    <property type="component" value="Unassembled WGS sequence"/>
</dbReference>
<sequence>MKNKKNIWEELQDKPHKVPFQVPEDYFETFEDQLEAKLRAVDEPISPKGKIIQMLQPVLGMAASFALIFLFVYYPLSVFLPDYLAKNGAKPTDQTQTLSDEDLLYDYLSSSEQSIYDLLSGDTEVPTAEVSSDEILSYLSAEMNETEIFAELK</sequence>
<keyword evidence="3" id="KW-1185">Reference proteome</keyword>
<dbReference type="STRING" id="655355.SAMN05216283_11755"/>
<keyword evidence="1" id="KW-0472">Membrane</keyword>
<evidence type="ECO:0000313" key="3">
    <source>
        <dbReference type="Proteomes" id="UP000198964"/>
    </source>
</evidence>
<feature type="transmembrane region" description="Helical" evidence="1">
    <location>
        <begin position="58"/>
        <end position="76"/>
    </location>
</feature>
<dbReference type="AlphaFoldDB" id="A0A1I2LXU4"/>
<organism evidence="2 3">
    <name type="scientific">Sunxiuqinia elliptica</name>
    <dbReference type="NCBI Taxonomy" id="655355"/>
    <lineage>
        <taxon>Bacteria</taxon>
        <taxon>Pseudomonadati</taxon>
        <taxon>Bacteroidota</taxon>
        <taxon>Bacteroidia</taxon>
        <taxon>Marinilabiliales</taxon>
        <taxon>Prolixibacteraceae</taxon>
        <taxon>Sunxiuqinia</taxon>
    </lineage>
</organism>
<evidence type="ECO:0000256" key="1">
    <source>
        <dbReference type="SAM" id="Phobius"/>
    </source>
</evidence>
<accession>A0A1I2LXU4</accession>
<dbReference type="RefSeq" id="WP_093921621.1">
    <property type="nucleotide sequence ID" value="NZ_FONW01000017.1"/>
</dbReference>
<protein>
    <submittedName>
        <fullName evidence="2">Uncharacterized protein</fullName>
    </submittedName>
</protein>
<keyword evidence="1" id="KW-0812">Transmembrane</keyword>
<gene>
    <name evidence="2" type="ORF">SAMN05216283_11755</name>
</gene>
<proteinExistence type="predicted"/>